<name>A0AA36NDJ9_9DINO</name>
<feature type="transmembrane region" description="Helical" evidence="9">
    <location>
        <begin position="335"/>
        <end position="355"/>
    </location>
</feature>
<feature type="binding site" evidence="8">
    <location>
        <position position="795"/>
    </location>
    <ligand>
        <name>FAD</name>
        <dbReference type="ChEBI" id="CHEBI:57692"/>
    </ligand>
</feature>
<feature type="transmembrane region" description="Helical" evidence="9">
    <location>
        <begin position="545"/>
        <end position="571"/>
    </location>
</feature>
<evidence type="ECO:0000256" key="4">
    <source>
        <dbReference type="ARBA" id="ARBA00022723"/>
    </source>
</evidence>
<evidence type="ECO:0000313" key="13">
    <source>
        <dbReference type="Proteomes" id="UP001178507"/>
    </source>
</evidence>
<dbReference type="Proteomes" id="UP001178507">
    <property type="component" value="Unassembled WGS sequence"/>
</dbReference>
<dbReference type="PROSITE" id="PS00191">
    <property type="entry name" value="CYTOCHROME_B5_1"/>
    <property type="match status" value="1"/>
</dbReference>
<dbReference type="Gene3D" id="3.40.50.80">
    <property type="entry name" value="Nucleotide-binding domain of ferredoxin-NADP reductase (FNR) module"/>
    <property type="match status" value="1"/>
</dbReference>
<keyword evidence="13" id="KW-1185">Reference proteome</keyword>
<dbReference type="PANTHER" id="PTHR19370">
    <property type="entry name" value="NADH-CYTOCHROME B5 REDUCTASE"/>
    <property type="match status" value="1"/>
</dbReference>
<dbReference type="Pfam" id="PF00173">
    <property type="entry name" value="Cyt-b5"/>
    <property type="match status" value="1"/>
</dbReference>
<dbReference type="PRINTS" id="PR00406">
    <property type="entry name" value="CYTB5RDTASE"/>
</dbReference>
<keyword evidence="9" id="KW-0472">Membrane</keyword>
<reference evidence="12" key="1">
    <citation type="submission" date="2023-08" db="EMBL/GenBank/DDBJ databases">
        <authorList>
            <person name="Chen Y."/>
            <person name="Shah S."/>
            <person name="Dougan E. K."/>
            <person name="Thang M."/>
            <person name="Chan C."/>
        </authorList>
    </citation>
    <scope>NUCLEOTIDE SEQUENCE</scope>
</reference>
<keyword evidence="5 8" id="KW-0274">FAD</keyword>
<feature type="transmembrane region" description="Helical" evidence="9">
    <location>
        <begin position="583"/>
        <end position="601"/>
    </location>
</feature>
<dbReference type="AlphaFoldDB" id="A0AA36NDJ9"/>
<evidence type="ECO:0000256" key="9">
    <source>
        <dbReference type="SAM" id="Phobius"/>
    </source>
</evidence>
<dbReference type="InterPro" id="IPR018506">
    <property type="entry name" value="Cyt_B5_heme-BS"/>
</dbReference>
<keyword evidence="3 8" id="KW-0285">Flavoprotein</keyword>
<feature type="transmembrane region" description="Helical" evidence="9">
    <location>
        <begin position="613"/>
        <end position="633"/>
    </location>
</feature>
<dbReference type="Pfam" id="PF00175">
    <property type="entry name" value="NAD_binding_1"/>
    <property type="match status" value="1"/>
</dbReference>
<dbReference type="InterPro" id="IPR001433">
    <property type="entry name" value="OxRdtase_FAD/NAD-bd"/>
</dbReference>
<evidence type="ECO:0000256" key="3">
    <source>
        <dbReference type="ARBA" id="ARBA00022630"/>
    </source>
</evidence>
<gene>
    <name evidence="12" type="ORF">EVOR1521_LOCUS25142</name>
</gene>
<dbReference type="GO" id="GO:0071949">
    <property type="term" value="F:FAD binding"/>
    <property type="evidence" value="ECO:0007669"/>
    <property type="project" value="TreeGrafter"/>
</dbReference>
<keyword evidence="9" id="KW-0812">Transmembrane</keyword>
<dbReference type="PANTHER" id="PTHR19370:SF185">
    <property type="entry name" value="NADH-CYTOCHROME B5 REDUCTASE"/>
    <property type="match status" value="1"/>
</dbReference>
<organism evidence="12 13">
    <name type="scientific">Effrenium voratum</name>
    <dbReference type="NCBI Taxonomy" id="2562239"/>
    <lineage>
        <taxon>Eukaryota</taxon>
        <taxon>Sar</taxon>
        <taxon>Alveolata</taxon>
        <taxon>Dinophyceae</taxon>
        <taxon>Suessiales</taxon>
        <taxon>Symbiodiniaceae</taxon>
        <taxon>Effrenium</taxon>
    </lineage>
</organism>
<proteinExistence type="predicted"/>
<dbReference type="InterPro" id="IPR008333">
    <property type="entry name" value="Cbr1-like_FAD-bd_dom"/>
</dbReference>
<feature type="binding site" evidence="8">
    <location>
        <position position="710"/>
    </location>
    <ligand>
        <name>FAD</name>
        <dbReference type="ChEBI" id="CHEBI:57692"/>
    </ligand>
</feature>
<comment type="cofactor">
    <cofactor evidence="1 8">
        <name>FAD</name>
        <dbReference type="ChEBI" id="CHEBI:57692"/>
    </cofactor>
</comment>
<keyword evidence="7" id="KW-0408">Iron</keyword>
<evidence type="ECO:0000256" key="2">
    <source>
        <dbReference type="ARBA" id="ARBA00022617"/>
    </source>
</evidence>
<dbReference type="Pfam" id="PF00970">
    <property type="entry name" value="FAD_binding_6"/>
    <property type="match status" value="1"/>
</dbReference>
<feature type="transmembrane region" description="Helical" evidence="9">
    <location>
        <begin position="513"/>
        <end position="533"/>
    </location>
</feature>
<evidence type="ECO:0000256" key="8">
    <source>
        <dbReference type="PIRSR" id="PIRSR601834-1"/>
    </source>
</evidence>
<dbReference type="SUPFAM" id="SSF52343">
    <property type="entry name" value="Ferredoxin reductase-like, C-terminal NADP-linked domain"/>
    <property type="match status" value="1"/>
</dbReference>
<dbReference type="EMBL" id="CAUJNA010003443">
    <property type="protein sequence ID" value="CAJ1402199.1"/>
    <property type="molecule type" value="Genomic_DNA"/>
</dbReference>
<evidence type="ECO:0000259" key="10">
    <source>
        <dbReference type="PROSITE" id="PS50255"/>
    </source>
</evidence>
<dbReference type="GO" id="GO:0016491">
    <property type="term" value="F:oxidoreductase activity"/>
    <property type="evidence" value="ECO:0007669"/>
    <property type="project" value="UniProtKB-KW"/>
</dbReference>
<keyword evidence="9" id="KW-1133">Transmembrane helix</keyword>
<evidence type="ECO:0000256" key="7">
    <source>
        <dbReference type="ARBA" id="ARBA00023004"/>
    </source>
</evidence>
<evidence type="ECO:0000259" key="11">
    <source>
        <dbReference type="PROSITE" id="PS51384"/>
    </source>
</evidence>
<keyword evidence="4" id="KW-0479">Metal-binding</keyword>
<feature type="binding site" evidence="8">
    <location>
        <position position="708"/>
    </location>
    <ligand>
        <name>FAD</name>
        <dbReference type="ChEBI" id="CHEBI:57692"/>
    </ligand>
</feature>
<keyword evidence="6" id="KW-0560">Oxidoreductase</keyword>
<dbReference type="GO" id="GO:0020037">
    <property type="term" value="F:heme binding"/>
    <property type="evidence" value="ECO:0007669"/>
    <property type="project" value="InterPro"/>
</dbReference>
<evidence type="ECO:0000313" key="12">
    <source>
        <dbReference type="EMBL" id="CAJ1402199.1"/>
    </source>
</evidence>
<evidence type="ECO:0000256" key="6">
    <source>
        <dbReference type="ARBA" id="ARBA00023002"/>
    </source>
</evidence>
<comment type="caution">
    <text evidence="12">The sequence shown here is derived from an EMBL/GenBank/DDBJ whole genome shotgun (WGS) entry which is preliminary data.</text>
</comment>
<protein>
    <submittedName>
        <fullName evidence="12">Uncharacterized protein</fullName>
    </submittedName>
</protein>
<accession>A0AA36NDJ9</accession>
<feature type="domain" description="FAD-binding FR-type" evidence="11">
    <location>
        <begin position="641"/>
        <end position="768"/>
    </location>
</feature>
<dbReference type="Gene3D" id="2.40.30.10">
    <property type="entry name" value="Translation factors"/>
    <property type="match status" value="1"/>
</dbReference>
<dbReference type="InterPro" id="IPR001834">
    <property type="entry name" value="CBR-like"/>
</dbReference>
<dbReference type="Gene3D" id="3.10.120.10">
    <property type="entry name" value="Cytochrome b5-like heme/steroid binding domain"/>
    <property type="match status" value="1"/>
</dbReference>
<evidence type="ECO:0000256" key="5">
    <source>
        <dbReference type="ARBA" id="ARBA00022827"/>
    </source>
</evidence>
<dbReference type="PROSITE" id="PS50255">
    <property type="entry name" value="CYTOCHROME_B5_2"/>
    <property type="match status" value="1"/>
</dbReference>
<evidence type="ECO:0000256" key="1">
    <source>
        <dbReference type="ARBA" id="ARBA00001974"/>
    </source>
</evidence>
<dbReference type="PROSITE" id="PS51384">
    <property type="entry name" value="FAD_FR"/>
    <property type="match status" value="1"/>
</dbReference>
<feature type="transmembrane region" description="Helical" evidence="9">
    <location>
        <begin position="406"/>
        <end position="425"/>
    </location>
</feature>
<dbReference type="InterPro" id="IPR017938">
    <property type="entry name" value="Riboflavin_synthase-like_b-brl"/>
</dbReference>
<dbReference type="SUPFAM" id="SSF63380">
    <property type="entry name" value="Riboflavin synthase domain-like"/>
    <property type="match status" value="1"/>
</dbReference>
<dbReference type="SUPFAM" id="SSF55856">
    <property type="entry name" value="Cytochrome b5-like heme/steroid binding domain"/>
    <property type="match status" value="1"/>
</dbReference>
<feature type="domain" description="Cytochrome b5 heme-binding" evidence="10">
    <location>
        <begin position="233"/>
        <end position="309"/>
    </location>
</feature>
<sequence length="930" mass="104727">MRPHSLDDWGGQKTTPYLAMRWVPLNGAVGQQQLEWLEDVPSRAKFMKEYQDYSRADRDTLHFMFSSASSRDGLVADDACLSAEPGACSLNALQVAPPRKEQQVFSVGLSSQSALGAWFWAATRPENIRRVLSRLGHRGRDFVHLHLLGSKVPELEDIAKIYPQPPGETQDAWMRDLMEGGRREDPVLRAEYDRKQKVLIAGYIVLTILPLLVVSIEKPSKNSKPFEARPQTSLKITQKELSEHQSTSSLWISIGGVVCDVTEFLMLHPGGNDVLLQYGGQEAYDAFEEVGHSDFARKMVQEKAIGLLVDGQGPRSGAGTTLLGRLFTKEDGYNIHKVLGISVLTSVLYRVYCCLDMQWDGGFSSSIFSLGLCWLCMLLQSTSYLFEVPKARLLGSPMIWQEWRGHNFIFVSRHVLAFTITWFFLRYVQYSNQFASICLDLSMFVVLYGQLYAVDLVTAWVREDKHTSLTASWPFWEGCPLWLEKSIKLYYTLAQFQASTLLIMTGSKLFDKYMVIFPFQFASFLMTLVRKGIISTKGFHAGYLWSLWMVVWLILGADGEAHAAGWALWIMMYMVRSQGLSKYALWLGPLVPAVLQALQLMPTAKIWKFPVMIIVWIVCMGLQKLCIGFAMEVRARRFLEARQKPMKLLAKEKVNDTFLLLKFEVPAGYTAGINPGQHVKVYVPNISQNVAEWNKSLNLEEPVEVLSRSYTPVSATVSPTMDLMVRYYPKDSDRGFPDGGRGSTYLVDQLAVGSKIMMTGPHGHQLYYGQRRFLVEKSMVSARACGALAGGSGITPVLSTLRDIWQEGRRDIRDRDQRILGEKALRMEEFAVLHVTRSPKEALSPEWYAVPQDTQDVTPIRVSHVVTGSGKVEGVSQCWTGKLTEEMVQKSLPAPADDVVIFVCGPQGFNESLCRPILQKLGYKNVVMLQ</sequence>
<dbReference type="InterPro" id="IPR001199">
    <property type="entry name" value="Cyt_B5-like_heme/steroid-bd"/>
</dbReference>
<feature type="transmembrane region" description="Helical" evidence="9">
    <location>
        <begin position="367"/>
        <end position="386"/>
    </location>
</feature>
<dbReference type="SMART" id="SM01117">
    <property type="entry name" value="Cyt-b5"/>
    <property type="match status" value="1"/>
</dbReference>
<dbReference type="InterPro" id="IPR036400">
    <property type="entry name" value="Cyt_B5-like_heme/steroid_sf"/>
</dbReference>
<feature type="binding site" evidence="8">
    <location>
        <position position="743"/>
    </location>
    <ligand>
        <name>FAD</name>
        <dbReference type="ChEBI" id="CHEBI:57692"/>
    </ligand>
</feature>
<dbReference type="InterPro" id="IPR039261">
    <property type="entry name" value="FNR_nucleotide-bd"/>
</dbReference>
<dbReference type="GO" id="GO:0046872">
    <property type="term" value="F:metal ion binding"/>
    <property type="evidence" value="ECO:0007669"/>
    <property type="project" value="UniProtKB-KW"/>
</dbReference>
<feature type="transmembrane region" description="Helical" evidence="9">
    <location>
        <begin position="198"/>
        <end position="216"/>
    </location>
</feature>
<keyword evidence="2" id="KW-0349">Heme</keyword>
<dbReference type="InterPro" id="IPR017927">
    <property type="entry name" value="FAD-bd_FR_type"/>
</dbReference>
<dbReference type="CDD" id="cd06183">
    <property type="entry name" value="cyt_b5_reduct_like"/>
    <property type="match status" value="1"/>
</dbReference>